<name>A0A4Z1P2W5_9PEZI</name>
<gene>
    <name evidence="1" type="ORF">E6O75_ATG08818</name>
</gene>
<proteinExistence type="predicted"/>
<dbReference type="Proteomes" id="UP000298493">
    <property type="component" value="Unassembled WGS sequence"/>
</dbReference>
<keyword evidence="2" id="KW-1185">Reference proteome</keyword>
<sequence length="109" mass="12514">MAPLLPPTNTDYNAILTKANILKAITDDNELCARIILDKSSIDRFKELTYILVREYKAVDGAYRQLDIGKDTMEKEKDKKIADLEKVIEDKDIHITEISESVRKMTSRN</sequence>
<evidence type="ECO:0000313" key="1">
    <source>
        <dbReference type="EMBL" id="TID14672.1"/>
    </source>
</evidence>
<dbReference type="AlphaFoldDB" id="A0A4Z1P2W5"/>
<comment type="caution">
    <text evidence="1">The sequence shown here is derived from an EMBL/GenBank/DDBJ whole genome shotgun (WGS) entry which is preliminary data.</text>
</comment>
<dbReference type="OrthoDB" id="3915823at2759"/>
<accession>A0A4Z1P2W5</accession>
<protein>
    <submittedName>
        <fullName evidence="1">Uncharacterized protein</fullName>
    </submittedName>
</protein>
<dbReference type="EMBL" id="SNSC02000022">
    <property type="protein sequence ID" value="TID14672.1"/>
    <property type="molecule type" value="Genomic_DNA"/>
</dbReference>
<organism evidence="1 2">
    <name type="scientific">Venturia nashicola</name>
    <dbReference type="NCBI Taxonomy" id="86259"/>
    <lineage>
        <taxon>Eukaryota</taxon>
        <taxon>Fungi</taxon>
        <taxon>Dikarya</taxon>
        <taxon>Ascomycota</taxon>
        <taxon>Pezizomycotina</taxon>
        <taxon>Dothideomycetes</taxon>
        <taxon>Pleosporomycetidae</taxon>
        <taxon>Venturiales</taxon>
        <taxon>Venturiaceae</taxon>
        <taxon>Venturia</taxon>
    </lineage>
</organism>
<reference evidence="1 2" key="1">
    <citation type="submission" date="2019-04" db="EMBL/GenBank/DDBJ databases">
        <title>High contiguity whole genome sequence and gene annotation resource for two Venturia nashicola isolates.</title>
        <authorList>
            <person name="Prokchorchik M."/>
            <person name="Won K."/>
            <person name="Lee Y."/>
            <person name="Choi E.D."/>
            <person name="Segonzac C."/>
            <person name="Sohn K.H."/>
        </authorList>
    </citation>
    <scope>NUCLEOTIDE SEQUENCE [LARGE SCALE GENOMIC DNA]</scope>
    <source>
        <strain evidence="1 2">PRI2</strain>
    </source>
</reference>
<evidence type="ECO:0000313" key="2">
    <source>
        <dbReference type="Proteomes" id="UP000298493"/>
    </source>
</evidence>